<name>A0AAE1ANU7_9GAST</name>
<sequence>MVIRAPTDEQSPCHQIKKSLGMQHRNRIHVVIEMSDVTEETIAHSPSQNRMMPSLSQANCRVGTIFLSSTP</sequence>
<evidence type="ECO:0000313" key="2">
    <source>
        <dbReference type="Proteomes" id="UP001283361"/>
    </source>
</evidence>
<gene>
    <name evidence="1" type="ORF">RRG08_025033</name>
</gene>
<protein>
    <submittedName>
        <fullName evidence="1">Uncharacterized protein</fullName>
    </submittedName>
</protein>
<dbReference type="EMBL" id="JAWDGP010001483">
    <property type="protein sequence ID" value="KAK3791179.1"/>
    <property type="molecule type" value="Genomic_DNA"/>
</dbReference>
<proteinExistence type="predicted"/>
<keyword evidence="2" id="KW-1185">Reference proteome</keyword>
<comment type="caution">
    <text evidence="1">The sequence shown here is derived from an EMBL/GenBank/DDBJ whole genome shotgun (WGS) entry which is preliminary data.</text>
</comment>
<evidence type="ECO:0000313" key="1">
    <source>
        <dbReference type="EMBL" id="KAK3791179.1"/>
    </source>
</evidence>
<dbReference type="AlphaFoldDB" id="A0AAE1ANU7"/>
<accession>A0AAE1ANU7</accession>
<reference evidence="1" key="1">
    <citation type="journal article" date="2023" name="G3 (Bethesda)">
        <title>A reference genome for the long-term kleptoplast-retaining sea slug Elysia crispata morphotype clarki.</title>
        <authorList>
            <person name="Eastman K.E."/>
            <person name="Pendleton A.L."/>
            <person name="Shaikh M.A."/>
            <person name="Suttiyut T."/>
            <person name="Ogas R."/>
            <person name="Tomko P."/>
            <person name="Gavelis G."/>
            <person name="Widhalm J.R."/>
            <person name="Wisecaver J.H."/>
        </authorList>
    </citation>
    <scope>NUCLEOTIDE SEQUENCE</scope>
    <source>
        <strain evidence="1">ECLA1</strain>
    </source>
</reference>
<organism evidence="1 2">
    <name type="scientific">Elysia crispata</name>
    <name type="common">lettuce slug</name>
    <dbReference type="NCBI Taxonomy" id="231223"/>
    <lineage>
        <taxon>Eukaryota</taxon>
        <taxon>Metazoa</taxon>
        <taxon>Spiralia</taxon>
        <taxon>Lophotrochozoa</taxon>
        <taxon>Mollusca</taxon>
        <taxon>Gastropoda</taxon>
        <taxon>Heterobranchia</taxon>
        <taxon>Euthyneura</taxon>
        <taxon>Panpulmonata</taxon>
        <taxon>Sacoglossa</taxon>
        <taxon>Placobranchoidea</taxon>
        <taxon>Plakobranchidae</taxon>
        <taxon>Elysia</taxon>
    </lineage>
</organism>
<dbReference type="Proteomes" id="UP001283361">
    <property type="component" value="Unassembled WGS sequence"/>
</dbReference>